<dbReference type="PANTHER" id="PTHR24421">
    <property type="entry name" value="NITRATE/NITRITE SENSOR PROTEIN NARX-RELATED"/>
    <property type="match status" value="1"/>
</dbReference>
<dbReference type="RefSeq" id="WP_122199593.1">
    <property type="nucleotide sequence ID" value="NZ_JBHSKC010000020.1"/>
</dbReference>
<dbReference type="OrthoDB" id="3469104at2"/>
<sequence>MTWRRRRALVAERAQPHLPGRRDLILAAAVVGVQVSVWAVLVPGVPGEGAKAMAAVLGTGVAGGALAVRRIAPVWALGGASTSALLSVFAGGDAVVWPLVLVVALYSLAVHRTAGLAATGAVAASLTAAAATAVAGASARTVAGTGLLAAGGTAIVWVLGRSRRRRRADRSALAAYRAGTTAVPRFAAEAERERLMAELHDVAAHRLTGVVVAAGAATRLADREMAAEATRHAAVAARQAVAELDRLIEAAGTVTFDDVDALAADHVGVDYLRTVADTPPDVVALVHRVVREALTNAVRYASGARRVRVEETTTSLTTSLTVTVTDEGGAPAAPGLGTGRGLAGLGSATRALGGAFSAGPDGTGWTVRAEIPLPPASAPESVRERWGAFLDAARGWRGPAALDAVLVVLAVALSLGAELPPGGDPDPFSSPLLGAPLALLFTVHAFPLWWRRQAPRGALTIALATLLVWLGLDLAGWPGPPLSDVFLWNWWVELALVYAVAAFQPGVRTWPALLAVAVVGGAALASGDGITGNRAGAGAVLAAALAIPCLAVWALGAHTAGRRRRRDAAAARDRVRLDREVSAAAAAERVRVADGLRRTARRHTQNVADEADAGRLDAVLAEARAGLAALRELLSDLRVQDDGGDPPPTVQGIAALASRRGAAVRFAGERRPLPPALEVAVFQVARELFAGGDAVTVTFSGRGVAVSGQAPGGAAAERRLRALTDACGGTLMIADDGAARGWLPEVSRP</sequence>
<accession>A0A3M2LHS4</accession>
<evidence type="ECO:0000259" key="10">
    <source>
        <dbReference type="Pfam" id="PF02518"/>
    </source>
</evidence>
<feature type="transmembrane region" description="Helical" evidence="9">
    <location>
        <begin position="24"/>
        <end position="45"/>
    </location>
</feature>
<feature type="domain" description="Signal transduction histidine kinase subgroup 3 dimerisation and phosphoacceptor" evidence="11">
    <location>
        <begin position="191"/>
        <end position="249"/>
    </location>
</feature>
<dbReference type="PANTHER" id="PTHR24421:SF10">
    <property type="entry name" value="NITRATE_NITRITE SENSOR PROTEIN NARQ"/>
    <property type="match status" value="1"/>
</dbReference>
<protein>
    <recommendedName>
        <fullName evidence="2">histidine kinase</fullName>
        <ecNumber evidence="2">2.7.13.3</ecNumber>
    </recommendedName>
</protein>
<keyword evidence="9" id="KW-0472">Membrane</keyword>
<feature type="transmembrane region" description="Helical" evidence="9">
    <location>
        <begin position="400"/>
        <end position="419"/>
    </location>
</feature>
<dbReference type="EMBL" id="RFFG01000149">
    <property type="protein sequence ID" value="RMI36093.1"/>
    <property type="molecule type" value="Genomic_DNA"/>
</dbReference>
<dbReference type="GO" id="GO:0000155">
    <property type="term" value="F:phosphorelay sensor kinase activity"/>
    <property type="evidence" value="ECO:0007669"/>
    <property type="project" value="InterPro"/>
</dbReference>
<keyword evidence="4" id="KW-0808">Transferase</keyword>
<keyword evidence="8" id="KW-0902">Two-component regulatory system</keyword>
<evidence type="ECO:0000313" key="12">
    <source>
        <dbReference type="EMBL" id="RMI36093.1"/>
    </source>
</evidence>
<dbReference type="Proteomes" id="UP000282674">
    <property type="component" value="Unassembled WGS sequence"/>
</dbReference>
<keyword evidence="3" id="KW-0597">Phosphoprotein</keyword>
<organism evidence="12 13">
    <name type="scientific">Actinomadura harenae</name>
    <dbReference type="NCBI Taxonomy" id="2483351"/>
    <lineage>
        <taxon>Bacteria</taxon>
        <taxon>Bacillati</taxon>
        <taxon>Actinomycetota</taxon>
        <taxon>Actinomycetes</taxon>
        <taxon>Streptosporangiales</taxon>
        <taxon>Thermomonosporaceae</taxon>
        <taxon>Actinomadura</taxon>
    </lineage>
</organism>
<keyword evidence="5" id="KW-0547">Nucleotide-binding</keyword>
<dbReference type="SUPFAM" id="SSF55874">
    <property type="entry name" value="ATPase domain of HSP90 chaperone/DNA topoisomerase II/histidine kinase"/>
    <property type="match status" value="1"/>
</dbReference>
<evidence type="ECO:0000256" key="3">
    <source>
        <dbReference type="ARBA" id="ARBA00022553"/>
    </source>
</evidence>
<dbReference type="InterPro" id="IPR036890">
    <property type="entry name" value="HATPase_C_sf"/>
</dbReference>
<evidence type="ECO:0000259" key="11">
    <source>
        <dbReference type="Pfam" id="PF07730"/>
    </source>
</evidence>
<dbReference type="InterPro" id="IPR011712">
    <property type="entry name" value="Sig_transdc_His_kin_sub3_dim/P"/>
</dbReference>
<evidence type="ECO:0000256" key="2">
    <source>
        <dbReference type="ARBA" id="ARBA00012438"/>
    </source>
</evidence>
<comment type="catalytic activity">
    <reaction evidence="1">
        <text>ATP + protein L-histidine = ADP + protein N-phospho-L-histidine.</text>
        <dbReference type="EC" id="2.7.13.3"/>
    </reaction>
</comment>
<feature type="transmembrane region" description="Helical" evidence="9">
    <location>
        <begin position="141"/>
        <end position="160"/>
    </location>
</feature>
<feature type="transmembrane region" description="Helical" evidence="9">
    <location>
        <begin position="510"/>
        <end position="530"/>
    </location>
</feature>
<evidence type="ECO:0000256" key="7">
    <source>
        <dbReference type="ARBA" id="ARBA00022840"/>
    </source>
</evidence>
<feature type="transmembrane region" description="Helical" evidence="9">
    <location>
        <begin position="457"/>
        <end position="479"/>
    </location>
</feature>
<dbReference type="GO" id="GO:0046983">
    <property type="term" value="F:protein dimerization activity"/>
    <property type="evidence" value="ECO:0007669"/>
    <property type="project" value="InterPro"/>
</dbReference>
<dbReference type="InterPro" id="IPR050482">
    <property type="entry name" value="Sensor_HK_TwoCompSys"/>
</dbReference>
<evidence type="ECO:0000313" key="13">
    <source>
        <dbReference type="Proteomes" id="UP000282674"/>
    </source>
</evidence>
<reference evidence="12 13" key="1">
    <citation type="submission" date="2018-10" db="EMBL/GenBank/DDBJ databases">
        <title>Isolation from soil.</title>
        <authorList>
            <person name="Hu J."/>
        </authorList>
    </citation>
    <scope>NUCLEOTIDE SEQUENCE [LARGE SCALE GENOMIC DNA]</scope>
    <source>
        <strain evidence="12 13">NEAU-Ht49</strain>
    </source>
</reference>
<keyword evidence="6" id="KW-0418">Kinase</keyword>
<feature type="transmembrane region" description="Helical" evidence="9">
    <location>
        <begin position="485"/>
        <end position="503"/>
    </location>
</feature>
<proteinExistence type="predicted"/>
<feature type="transmembrane region" description="Helical" evidence="9">
    <location>
        <begin position="431"/>
        <end position="450"/>
    </location>
</feature>
<feature type="transmembrane region" description="Helical" evidence="9">
    <location>
        <begin position="84"/>
        <end position="108"/>
    </location>
</feature>
<keyword evidence="7" id="KW-0067">ATP-binding</keyword>
<dbReference type="Gene3D" id="1.20.5.1930">
    <property type="match status" value="1"/>
</dbReference>
<dbReference type="Pfam" id="PF02518">
    <property type="entry name" value="HATPase_c"/>
    <property type="match status" value="1"/>
</dbReference>
<dbReference type="GO" id="GO:0016020">
    <property type="term" value="C:membrane"/>
    <property type="evidence" value="ECO:0007669"/>
    <property type="project" value="InterPro"/>
</dbReference>
<evidence type="ECO:0000256" key="8">
    <source>
        <dbReference type="ARBA" id="ARBA00023012"/>
    </source>
</evidence>
<keyword evidence="9" id="KW-0812">Transmembrane</keyword>
<name>A0A3M2LHS4_9ACTN</name>
<evidence type="ECO:0000256" key="9">
    <source>
        <dbReference type="SAM" id="Phobius"/>
    </source>
</evidence>
<feature type="transmembrane region" description="Helical" evidence="9">
    <location>
        <begin position="536"/>
        <end position="556"/>
    </location>
</feature>
<keyword evidence="9" id="KW-1133">Transmembrane helix</keyword>
<dbReference type="AlphaFoldDB" id="A0A3M2LHS4"/>
<dbReference type="EC" id="2.7.13.3" evidence="2"/>
<evidence type="ECO:0000256" key="4">
    <source>
        <dbReference type="ARBA" id="ARBA00022679"/>
    </source>
</evidence>
<dbReference type="GO" id="GO:0005524">
    <property type="term" value="F:ATP binding"/>
    <property type="evidence" value="ECO:0007669"/>
    <property type="project" value="UniProtKB-KW"/>
</dbReference>
<feature type="transmembrane region" description="Helical" evidence="9">
    <location>
        <begin position="115"/>
        <end position="135"/>
    </location>
</feature>
<keyword evidence="13" id="KW-1185">Reference proteome</keyword>
<dbReference type="InterPro" id="IPR003594">
    <property type="entry name" value="HATPase_dom"/>
</dbReference>
<evidence type="ECO:0000256" key="6">
    <source>
        <dbReference type="ARBA" id="ARBA00022777"/>
    </source>
</evidence>
<gene>
    <name evidence="12" type="ORF">EBO15_39565</name>
</gene>
<evidence type="ECO:0000256" key="1">
    <source>
        <dbReference type="ARBA" id="ARBA00000085"/>
    </source>
</evidence>
<dbReference type="Gene3D" id="3.30.565.10">
    <property type="entry name" value="Histidine kinase-like ATPase, C-terminal domain"/>
    <property type="match status" value="1"/>
</dbReference>
<comment type="caution">
    <text evidence="12">The sequence shown here is derived from an EMBL/GenBank/DDBJ whole genome shotgun (WGS) entry which is preliminary data.</text>
</comment>
<feature type="domain" description="Histidine kinase/HSP90-like ATPase" evidence="10">
    <location>
        <begin position="285"/>
        <end position="374"/>
    </location>
</feature>
<dbReference type="Pfam" id="PF07730">
    <property type="entry name" value="HisKA_3"/>
    <property type="match status" value="1"/>
</dbReference>
<evidence type="ECO:0000256" key="5">
    <source>
        <dbReference type="ARBA" id="ARBA00022741"/>
    </source>
</evidence>